<name>A0ABN2JRA6_9ACTN</name>
<gene>
    <name evidence="2" type="ORF">GCM10009710_15640</name>
</gene>
<evidence type="ECO:0000313" key="3">
    <source>
        <dbReference type="Proteomes" id="UP001501057"/>
    </source>
</evidence>
<evidence type="ECO:0000256" key="1">
    <source>
        <dbReference type="SAM" id="MobiDB-lite"/>
    </source>
</evidence>
<comment type="caution">
    <text evidence="2">The sequence shown here is derived from an EMBL/GenBank/DDBJ whole genome shotgun (WGS) entry which is preliminary data.</text>
</comment>
<dbReference type="Proteomes" id="UP001501057">
    <property type="component" value="Unassembled WGS sequence"/>
</dbReference>
<evidence type="ECO:0000313" key="2">
    <source>
        <dbReference type="EMBL" id="GAA1736095.1"/>
    </source>
</evidence>
<sequence>MPSERLRLRQPNAITYPTPTTPNQAREPVLAMRSESVAVTSVRIATTR</sequence>
<dbReference type="EMBL" id="BAAAME010000003">
    <property type="protein sequence ID" value="GAA1736095.1"/>
    <property type="molecule type" value="Genomic_DNA"/>
</dbReference>
<reference evidence="2 3" key="1">
    <citation type="journal article" date="2019" name="Int. J. Syst. Evol. Microbiol.">
        <title>The Global Catalogue of Microorganisms (GCM) 10K type strain sequencing project: providing services to taxonomists for standard genome sequencing and annotation.</title>
        <authorList>
            <consortium name="The Broad Institute Genomics Platform"/>
            <consortium name="The Broad Institute Genome Sequencing Center for Infectious Disease"/>
            <person name="Wu L."/>
            <person name="Ma J."/>
        </authorList>
    </citation>
    <scope>NUCLEOTIDE SEQUENCE [LARGE SCALE GENOMIC DNA]</scope>
    <source>
        <strain evidence="2 3">JCM 13518</strain>
    </source>
</reference>
<accession>A0ABN2JRA6</accession>
<feature type="compositionally biased region" description="Polar residues" evidence="1">
    <location>
        <begin position="12"/>
        <end position="24"/>
    </location>
</feature>
<protein>
    <submittedName>
        <fullName evidence="2">Uncharacterized protein</fullName>
    </submittedName>
</protein>
<keyword evidence="3" id="KW-1185">Reference proteome</keyword>
<proteinExistence type="predicted"/>
<feature type="region of interest" description="Disordered" evidence="1">
    <location>
        <begin position="1"/>
        <end position="24"/>
    </location>
</feature>
<organism evidence="2 3">
    <name type="scientific">Aeromicrobium alkaliterrae</name>
    <dbReference type="NCBI Taxonomy" id="302168"/>
    <lineage>
        <taxon>Bacteria</taxon>
        <taxon>Bacillati</taxon>
        <taxon>Actinomycetota</taxon>
        <taxon>Actinomycetes</taxon>
        <taxon>Propionibacteriales</taxon>
        <taxon>Nocardioidaceae</taxon>
        <taxon>Aeromicrobium</taxon>
    </lineage>
</organism>